<dbReference type="PANTHER" id="PTHR39190:SF1">
    <property type="entry name" value="FLAGELLAR ASSEMBLY FACTOR FLIW"/>
    <property type="match status" value="1"/>
</dbReference>
<keyword evidence="2" id="KW-1005">Bacterial flagellum biogenesis</keyword>
<dbReference type="GO" id="GO:0006417">
    <property type="term" value="P:regulation of translation"/>
    <property type="evidence" value="ECO:0007669"/>
    <property type="project" value="UniProtKB-KW"/>
</dbReference>
<dbReference type="GO" id="GO:0044780">
    <property type="term" value="P:bacterial-type flagellum assembly"/>
    <property type="evidence" value="ECO:0007669"/>
    <property type="project" value="InterPro"/>
</dbReference>
<dbReference type="InterPro" id="IPR003775">
    <property type="entry name" value="Flagellar_assembly_factor_FliW"/>
</dbReference>
<protein>
    <submittedName>
        <fullName evidence="5">Uncharacterized protein</fullName>
    </submittedName>
</protein>
<evidence type="ECO:0000256" key="1">
    <source>
        <dbReference type="ARBA" id="ARBA00022490"/>
    </source>
</evidence>
<dbReference type="PANTHER" id="PTHR39190">
    <property type="entry name" value="FLAGELLAR ASSEMBLY FACTOR FLIW"/>
    <property type="match status" value="1"/>
</dbReference>
<keyword evidence="1" id="KW-0963">Cytoplasm</keyword>
<dbReference type="Proteomes" id="UP000029870">
    <property type="component" value="Unassembled WGS sequence"/>
</dbReference>
<keyword evidence="3" id="KW-0810">Translation regulation</keyword>
<dbReference type="EMBL" id="JRPH02000015">
    <property type="protein sequence ID" value="TLE04422.1"/>
    <property type="molecule type" value="Genomic_DNA"/>
</dbReference>
<organism evidence="5 6">
    <name type="scientific">Helicobacter bilis</name>
    <dbReference type="NCBI Taxonomy" id="37372"/>
    <lineage>
        <taxon>Bacteria</taxon>
        <taxon>Pseudomonadati</taxon>
        <taxon>Campylobacterota</taxon>
        <taxon>Epsilonproteobacteria</taxon>
        <taxon>Campylobacterales</taxon>
        <taxon>Helicobacteraceae</taxon>
        <taxon>Helicobacter</taxon>
    </lineage>
</organism>
<evidence type="ECO:0000256" key="3">
    <source>
        <dbReference type="ARBA" id="ARBA00022845"/>
    </source>
</evidence>
<dbReference type="AlphaFoldDB" id="A0A6D2CA24"/>
<reference evidence="5 6" key="1">
    <citation type="journal article" date="2014" name="Genome Announc.">
        <title>Draft genome sequences of eight enterohepatic helicobacter species isolated from both laboratory and wild rodents.</title>
        <authorList>
            <person name="Sheh A."/>
            <person name="Shen Z."/>
            <person name="Fox J.G."/>
        </authorList>
    </citation>
    <scope>NUCLEOTIDE SEQUENCE [LARGE SCALE GENOMIC DNA]</scope>
    <source>
        <strain evidence="5 6">Missouri</strain>
    </source>
</reference>
<dbReference type="Pfam" id="PF02623">
    <property type="entry name" value="FliW"/>
    <property type="match status" value="1"/>
</dbReference>
<proteinExistence type="predicted"/>
<accession>A0A6D2CA24</accession>
<evidence type="ECO:0000256" key="2">
    <source>
        <dbReference type="ARBA" id="ARBA00022795"/>
    </source>
</evidence>
<gene>
    <name evidence="5" type="ORF">LS77_006100</name>
</gene>
<evidence type="ECO:0000256" key="4">
    <source>
        <dbReference type="ARBA" id="ARBA00023186"/>
    </source>
</evidence>
<evidence type="ECO:0000313" key="6">
    <source>
        <dbReference type="Proteomes" id="UP000029870"/>
    </source>
</evidence>
<dbReference type="Gene3D" id="2.30.290.10">
    <property type="entry name" value="BH3618-like"/>
    <property type="match status" value="1"/>
</dbReference>
<sequence>MPCGNLSILEILVFFTLSFTQYAHHLDLIQLVKAIFLDHKKHGNFTHKAHILLYCMLIKRIYGTYMKNKYLLKSNINNAHRVICQDNHEVILEKIDSVFAKMLYPQTNTSGEQNQGLFASHVKGLNLLSKKSLSMNYADDEAIKKYNQKANVQTTQKDINDAILHTQKQNTQILSKHLKAKHNNTTQHNDDFFNAAALQEQRNCSLEDKLALNSNLDSLKNLIAPMQIKQDREITQEKEKAKESEPMVLALVNPYKLRDYSFMIPEYLTLILHITKKSKLLVYCPLDLNSPLESSEINYLFPIIFNTETKFAAQIPLSIMDYPDFNKQKLRDFL</sequence>
<name>A0A6D2CA24_9HELI</name>
<dbReference type="InterPro" id="IPR024046">
    <property type="entry name" value="Flagellar_assmbl_FliW_dom_sf"/>
</dbReference>
<dbReference type="SUPFAM" id="SSF141457">
    <property type="entry name" value="BH3618-like"/>
    <property type="match status" value="1"/>
</dbReference>
<comment type="caution">
    <text evidence="5">The sequence shown here is derived from an EMBL/GenBank/DDBJ whole genome shotgun (WGS) entry which is preliminary data.</text>
</comment>
<evidence type="ECO:0000313" key="5">
    <source>
        <dbReference type="EMBL" id="TLE04422.1"/>
    </source>
</evidence>
<keyword evidence="4" id="KW-0143">Chaperone</keyword>